<dbReference type="SUPFAM" id="SSF159894">
    <property type="entry name" value="YgaC/TfoX-N like"/>
    <property type="match status" value="1"/>
</dbReference>
<dbReference type="InterPro" id="IPR007076">
    <property type="entry name" value="TfoX_N"/>
</dbReference>
<dbReference type="EMBL" id="JAIQDJ010000001">
    <property type="protein sequence ID" value="MBZ4185304.1"/>
    <property type="molecule type" value="Genomic_DNA"/>
</dbReference>
<dbReference type="Proteomes" id="UP001430290">
    <property type="component" value="Unassembled WGS sequence"/>
</dbReference>
<dbReference type="Gene3D" id="3.30.1460.30">
    <property type="entry name" value="YgaC/TfoX-N like chaperone"/>
    <property type="match status" value="1"/>
</dbReference>
<keyword evidence="4" id="KW-1185">Reference proteome</keyword>
<evidence type="ECO:0000256" key="1">
    <source>
        <dbReference type="SAM" id="MobiDB-lite"/>
    </source>
</evidence>
<comment type="caution">
    <text evidence="3">The sequence shown here is derived from an EMBL/GenBank/DDBJ whole genome shotgun (WGS) entry which is preliminary data.</text>
</comment>
<protein>
    <submittedName>
        <fullName evidence="3">TfoX/Sxy family protein</fullName>
    </submittedName>
</protein>
<sequence length="118" mass="12980">MATDTDFIAYLTEQAGLGARLTHRRMFGEYALYVDEKVVAFACDNSLFIKPSDAVTHLAASLPTAPPYPGAKDYPVADELLDDGDRLRELLLETAALMPEPKMKQAKDAKPAKPGKRR</sequence>
<proteinExistence type="predicted"/>
<accession>A0ABS7TBS8</accession>
<feature type="compositionally biased region" description="Basic and acidic residues" evidence="1">
    <location>
        <begin position="101"/>
        <end position="111"/>
    </location>
</feature>
<reference evidence="3" key="1">
    <citation type="submission" date="2021-09" db="EMBL/GenBank/DDBJ databases">
        <authorList>
            <person name="Wu T."/>
            <person name="Guo S.Z."/>
        </authorList>
    </citation>
    <scope>NUCLEOTIDE SEQUENCE</scope>
    <source>
        <strain evidence="3">RSS-23</strain>
    </source>
</reference>
<evidence type="ECO:0000259" key="2">
    <source>
        <dbReference type="Pfam" id="PF04993"/>
    </source>
</evidence>
<gene>
    <name evidence="3" type="ORF">K7B09_03055</name>
</gene>
<feature type="region of interest" description="Disordered" evidence="1">
    <location>
        <begin position="98"/>
        <end position="118"/>
    </location>
</feature>
<dbReference type="RefSeq" id="WP_223626649.1">
    <property type="nucleotide sequence ID" value="NZ_JAIQDJ010000001.1"/>
</dbReference>
<evidence type="ECO:0000313" key="4">
    <source>
        <dbReference type="Proteomes" id="UP001430290"/>
    </source>
</evidence>
<dbReference type="Pfam" id="PF04993">
    <property type="entry name" value="TfoX_N"/>
    <property type="match status" value="1"/>
</dbReference>
<evidence type="ECO:0000313" key="3">
    <source>
        <dbReference type="EMBL" id="MBZ4185304.1"/>
    </source>
</evidence>
<organism evidence="3 4">
    <name type="scientific">Thermomonas beijingensis</name>
    <dbReference type="NCBI Taxonomy" id="2872701"/>
    <lineage>
        <taxon>Bacteria</taxon>
        <taxon>Pseudomonadati</taxon>
        <taxon>Pseudomonadota</taxon>
        <taxon>Gammaproteobacteria</taxon>
        <taxon>Lysobacterales</taxon>
        <taxon>Lysobacteraceae</taxon>
        <taxon>Thermomonas</taxon>
    </lineage>
</organism>
<feature type="domain" description="TfoX N-terminal" evidence="2">
    <location>
        <begin position="20"/>
        <end position="92"/>
    </location>
</feature>
<name>A0ABS7TBS8_9GAMM</name>